<dbReference type="Pfam" id="PF13193">
    <property type="entry name" value="AMP-binding_C"/>
    <property type="match status" value="1"/>
</dbReference>
<evidence type="ECO:0008006" key="8">
    <source>
        <dbReference type="Google" id="ProtNLM"/>
    </source>
</evidence>
<evidence type="ECO:0000259" key="4">
    <source>
        <dbReference type="Pfam" id="PF00501"/>
    </source>
</evidence>
<dbReference type="PANTHER" id="PTHR43201:SF5">
    <property type="entry name" value="MEDIUM-CHAIN ACYL-COA LIGASE ACSF2, MITOCHONDRIAL"/>
    <property type="match status" value="1"/>
</dbReference>
<dbReference type="PANTHER" id="PTHR43201">
    <property type="entry name" value="ACYL-COA SYNTHETASE"/>
    <property type="match status" value="1"/>
</dbReference>
<protein>
    <recommendedName>
        <fullName evidence="8">Acyl-CoA synthetase (AMP-forming)/AMP-acid ligase II</fullName>
    </recommendedName>
</protein>
<dbReference type="RefSeq" id="WP_344502392.1">
    <property type="nucleotide sequence ID" value="NZ_BAAAQD010000005.1"/>
</dbReference>
<dbReference type="SUPFAM" id="SSF56801">
    <property type="entry name" value="Acetyl-CoA synthetase-like"/>
    <property type="match status" value="1"/>
</dbReference>
<dbReference type="CDD" id="cd04433">
    <property type="entry name" value="AFD_class_I"/>
    <property type="match status" value="1"/>
</dbReference>
<dbReference type="InterPro" id="IPR000873">
    <property type="entry name" value="AMP-dep_synth/lig_dom"/>
</dbReference>
<name>A0ABP4KYQ1_9ACTN</name>
<dbReference type="Gene3D" id="3.30.300.30">
    <property type="match status" value="1"/>
</dbReference>
<keyword evidence="7" id="KW-1185">Reference proteome</keyword>
<dbReference type="Gene3D" id="3.40.50.12780">
    <property type="entry name" value="N-terminal domain of ligase-like"/>
    <property type="match status" value="1"/>
</dbReference>
<accession>A0ABP4KYQ1</accession>
<keyword evidence="2" id="KW-0436">Ligase</keyword>
<comment type="similarity">
    <text evidence="1">Belongs to the ATP-dependent AMP-binding enzyme family.</text>
</comment>
<dbReference type="PROSITE" id="PS00455">
    <property type="entry name" value="AMP_BINDING"/>
    <property type="match status" value="1"/>
</dbReference>
<dbReference type="Pfam" id="PF00501">
    <property type="entry name" value="AMP-binding"/>
    <property type="match status" value="1"/>
</dbReference>
<dbReference type="InterPro" id="IPR020845">
    <property type="entry name" value="AMP-binding_CS"/>
</dbReference>
<sequence>MTDAVLETQPAPLDPSWVDEVLLAGPADQVALVFDTPVTRADLRALVAAKQSVLAAAGLGAGGSVALSLAPSLAFVTNLLAAWRLGARAALLDHRLTPYETDNALQRLAPQVVVSAKHVTGGPLRGFVEIEERVATYPGRPADTTHALIQLSSGSTGPSKVIARTAANLVEEIERYVKIGAGVPQGGERIVSLASMVHVLGLVGGLLYGLHAGAQLVVPARMTADGILSAVAAGPEPTTLLGVPFHIELLSSVQTPPRLPQLTGMTTGGELVRAEVYAGFVDRYDIRLGNMYGMTEVGVIATDLFGEHRPSLTPAPGLTVREEAGELLVSLPASPYLGLVDPARWADGWLHTKDAGSVDEATGRLRIHGRRDSQVSVGGLKVDLTEVEHTLAALPGVASAVVTHDKAIEAYVMLRDGVTAAQVQDRLAERLAGFKRPRVLKVVEQLPRTATGKLVRDRAALLAASAPAAAAAPGSTAGAIPAQRVGTDVTDGATDPVAPAPVKEGNHAR</sequence>
<gene>
    <name evidence="6" type="ORF">GCM10009827_029090</name>
</gene>
<dbReference type="EMBL" id="BAAAQD010000005">
    <property type="protein sequence ID" value="GAA1512860.1"/>
    <property type="molecule type" value="Genomic_DNA"/>
</dbReference>
<dbReference type="InterPro" id="IPR025110">
    <property type="entry name" value="AMP-bd_C"/>
</dbReference>
<dbReference type="InterPro" id="IPR045851">
    <property type="entry name" value="AMP-bd_C_sf"/>
</dbReference>
<dbReference type="Proteomes" id="UP001501470">
    <property type="component" value="Unassembled WGS sequence"/>
</dbReference>
<evidence type="ECO:0000259" key="5">
    <source>
        <dbReference type="Pfam" id="PF13193"/>
    </source>
</evidence>
<evidence type="ECO:0000313" key="7">
    <source>
        <dbReference type="Proteomes" id="UP001501470"/>
    </source>
</evidence>
<organism evidence="6 7">
    <name type="scientific">Dactylosporangium maewongense</name>
    <dbReference type="NCBI Taxonomy" id="634393"/>
    <lineage>
        <taxon>Bacteria</taxon>
        <taxon>Bacillati</taxon>
        <taxon>Actinomycetota</taxon>
        <taxon>Actinomycetes</taxon>
        <taxon>Micromonosporales</taxon>
        <taxon>Micromonosporaceae</taxon>
        <taxon>Dactylosporangium</taxon>
    </lineage>
</organism>
<proteinExistence type="inferred from homology"/>
<feature type="region of interest" description="Disordered" evidence="3">
    <location>
        <begin position="472"/>
        <end position="509"/>
    </location>
</feature>
<evidence type="ECO:0000256" key="1">
    <source>
        <dbReference type="ARBA" id="ARBA00006432"/>
    </source>
</evidence>
<evidence type="ECO:0000313" key="6">
    <source>
        <dbReference type="EMBL" id="GAA1512860.1"/>
    </source>
</evidence>
<dbReference type="InterPro" id="IPR042099">
    <property type="entry name" value="ANL_N_sf"/>
</dbReference>
<evidence type="ECO:0000256" key="2">
    <source>
        <dbReference type="ARBA" id="ARBA00022598"/>
    </source>
</evidence>
<reference evidence="7" key="1">
    <citation type="journal article" date="2019" name="Int. J. Syst. Evol. Microbiol.">
        <title>The Global Catalogue of Microorganisms (GCM) 10K type strain sequencing project: providing services to taxonomists for standard genome sequencing and annotation.</title>
        <authorList>
            <consortium name="The Broad Institute Genomics Platform"/>
            <consortium name="The Broad Institute Genome Sequencing Center for Infectious Disease"/>
            <person name="Wu L."/>
            <person name="Ma J."/>
        </authorList>
    </citation>
    <scope>NUCLEOTIDE SEQUENCE [LARGE SCALE GENOMIC DNA]</scope>
    <source>
        <strain evidence="7">JCM 15933</strain>
    </source>
</reference>
<evidence type="ECO:0000256" key="3">
    <source>
        <dbReference type="SAM" id="MobiDB-lite"/>
    </source>
</evidence>
<feature type="domain" description="AMP-dependent synthetase/ligase" evidence="4">
    <location>
        <begin position="26"/>
        <end position="315"/>
    </location>
</feature>
<comment type="caution">
    <text evidence="6">The sequence shown here is derived from an EMBL/GenBank/DDBJ whole genome shotgun (WGS) entry which is preliminary data.</text>
</comment>
<feature type="domain" description="AMP-binding enzyme C-terminal" evidence="5">
    <location>
        <begin position="386"/>
        <end position="453"/>
    </location>
</feature>